<sequence>MASLDRLLKRKRSPRLGCASPTTRPSIYLDQEHGDYHRTVIEETDTESDDDPGDIYHEDEIAKSRGGSTDAERTNCDKSSDKHSGEEGQNESQDPSWTNRPRARTGSNHSEPEEEQEAFTRQSPPLTIRSRTTNTGKAPSVARGSSDPPNGGPRTEPAAPFAAAPETPTRHAHPQLYADTPSSDSSSPEGRQLSRQLGAFEGEEEVRQLRRPSSGARFRSLLSTEEVEQLSRGLKEAGKIIKLVGGENKALVDELNAIRKENLYLQECNQRDADKLLAEKKAKETCLKEKEELERHAIVIMKELEKIRVKWDKVKEERRKNKEDQRKNKEEWDKAREERRKNAEDQRKVEEAVERMLSMVASFRHEKM</sequence>
<feature type="compositionally biased region" description="Polar residues" evidence="1">
    <location>
        <begin position="180"/>
        <end position="195"/>
    </location>
</feature>
<name>A0A3D8T4D0_9EURO</name>
<feature type="compositionally biased region" description="Polar residues" evidence="1">
    <location>
        <begin position="119"/>
        <end position="137"/>
    </location>
</feature>
<reference evidence="2 3" key="1">
    <citation type="journal article" date="2018" name="IMA Fungus">
        <title>IMA Genome-F 9: Draft genome sequence of Annulohypoxylon stygium, Aspergillus mulundensis, Berkeleyomyces basicola (syn. Thielaviopsis basicola), Ceratocystis smalleyi, two Cercospora beticola strains, Coleophoma cylindrospora, Fusarium fracticaudum, Phialophora cf. hyalina, and Morchella septimelata.</title>
        <authorList>
            <person name="Wingfield B.D."/>
            <person name="Bills G.F."/>
            <person name="Dong Y."/>
            <person name="Huang W."/>
            <person name="Nel W.J."/>
            <person name="Swalarsk-Parry B.S."/>
            <person name="Vaghefi N."/>
            <person name="Wilken P.M."/>
            <person name="An Z."/>
            <person name="de Beer Z.W."/>
            <person name="De Vos L."/>
            <person name="Chen L."/>
            <person name="Duong T.A."/>
            <person name="Gao Y."/>
            <person name="Hammerbacher A."/>
            <person name="Kikkert J.R."/>
            <person name="Li Y."/>
            <person name="Li H."/>
            <person name="Li K."/>
            <person name="Li Q."/>
            <person name="Liu X."/>
            <person name="Ma X."/>
            <person name="Naidoo K."/>
            <person name="Pethybridge S.J."/>
            <person name="Sun J."/>
            <person name="Steenkamp E.T."/>
            <person name="van der Nest M.A."/>
            <person name="van Wyk S."/>
            <person name="Wingfield M.J."/>
            <person name="Xiong C."/>
            <person name="Yue Q."/>
            <person name="Zhang X."/>
        </authorList>
    </citation>
    <scope>NUCLEOTIDE SEQUENCE [LARGE SCALE GENOMIC DNA]</scope>
    <source>
        <strain evidence="2 3">DSM 5745</strain>
    </source>
</reference>
<organism evidence="2 3">
    <name type="scientific">Aspergillus mulundensis</name>
    <dbReference type="NCBI Taxonomy" id="1810919"/>
    <lineage>
        <taxon>Eukaryota</taxon>
        <taxon>Fungi</taxon>
        <taxon>Dikarya</taxon>
        <taxon>Ascomycota</taxon>
        <taxon>Pezizomycotina</taxon>
        <taxon>Eurotiomycetes</taxon>
        <taxon>Eurotiomycetidae</taxon>
        <taxon>Eurotiales</taxon>
        <taxon>Aspergillaceae</taxon>
        <taxon>Aspergillus</taxon>
        <taxon>Aspergillus subgen. Nidulantes</taxon>
    </lineage>
</organism>
<feature type="compositionally biased region" description="Basic and acidic residues" evidence="1">
    <location>
        <begin position="70"/>
        <end position="86"/>
    </location>
</feature>
<comment type="caution">
    <text evidence="2">The sequence shown here is derived from an EMBL/GenBank/DDBJ whole genome shotgun (WGS) entry which is preliminary data.</text>
</comment>
<evidence type="ECO:0000256" key="1">
    <source>
        <dbReference type="SAM" id="MobiDB-lite"/>
    </source>
</evidence>
<evidence type="ECO:0000313" key="3">
    <source>
        <dbReference type="Proteomes" id="UP000256690"/>
    </source>
</evidence>
<dbReference type="GeneID" id="38111096"/>
<feature type="compositionally biased region" description="Polar residues" evidence="1">
    <location>
        <begin position="90"/>
        <end position="109"/>
    </location>
</feature>
<protein>
    <submittedName>
        <fullName evidence="2">Uncharacterized protein</fullName>
    </submittedName>
</protein>
<keyword evidence="3" id="KW-1185">Reference proteome</keyword>
<feature type="region of interest" description="Disordered" evidence="1">
    <location>
        <begin position="316"/>
        <end position="349"/>
    </location>
</feature>
<evidence type="ECO:0000313" key="2">
    <source>
        <dbReference type="EMBL" id="RDW93404.1"/>
    </source>
</evidence>
<feature type="region of interest" description="Disordered" evidence="1">
    <location>
        <begin position="1"/>
        <end position="214"/>
    </location>
</feature>
<feature type="compositionally biased region" description="Acidic residues" evidence="1">
    <location>
        <begin position="42"/>
        <end position="53"/>
    </location>
</feature>
<feature type="compositionally biased region" description="Basic and acidic residues" evidence="1">
    <location>
        <begin position="30"/>
        <end position="41"/>
    </location>
</feature>
<feature type="compositionally biased region" description="Low complexity" evidence="1">
    <location>
        <begin position="153"/>
        <end position="167"/>
    </location>
</feature>
<dbReference type="AlphaFoldDB" id="A0A3D8T4D0"/>
<gene>
    <name evidence="2" type="ORF">DSM5745_00726</name>
</gene>
<dbReference type="EMBL" id="PVWQ01000001">
    <property type="protein sequence ID" value="RDW93404.1"/>
    <property type="molecule type" value="Genomic_DNA"/>
</dbReference>
<dbReference type="Proteomes" id="UP000256690">
    <property type="component" value="Unassembled WGS sequence"/>
</dbReference>
<proteinExistence type="predicted"/>
<dbReference type="RefSeq" id="XP_026608587.1">
    <property type="nucleotide sequence ID" value="XM_026742742.1"/>
</dbReference>
<feature type="compositionally biased region" description="Basic and acidic residues" evidence="1">
    <location>
        <begin position="54"/>
        <end position="63"/>
    </location>
</feature>
<accession>A0A3D8T4D0</accession>